<dbReference type="Pfam" id="PF20121">
    <property type="entry name" value="DUF6511"/>
    <property type="match status" value="1"/>
</dbReference>
<gene>
    <name evidence="2" type="ORF">FHS88_003871</name>
</gene>
<name>A0A840XWZ3_9PROT</name>
<proteinExistence type="predicted"/>
<evidence type="ECO:0000313" key="2">
    <source>
        <dbReference type="EMBL" id="MBB5691710.1"/>
    </source>
</evidence>
<dbReference type="InterPro" id="IPR045422">
    <property type="entry name" value="DUF6511"/>
</dbReference>
<dbReference type="AlphaFoldDB" id="A0A840XWZ3"/>
<dbReference type="Proteomes" id="UP000562254">
    <property type="component" value="Unassembled WGS sequence"/>
</dbReference>
<reference evidence="2 3" key="1">
    <citation type="submission" date="2020-08" db="EMBL/GenBank/DDBJ databases">
        <title>Genomic Encyclopedia of Type Strains, Phase IV (KMG-IV): sequencing the most valuable type-strain genomes for metagenomic binning, comparative biology and taxonomic classification.</title>
        <authorList>
            <person name="Goeker M."/>
        </authorList>
    </citation>
    <scope>NUCLEOTIDE SEQUENCE [LARGE SCALE GENOMIC DNA]</scope>
    <source>
        <strain evidence="2 3">DSM 25895</strain>
    </source>
</reference>
<comment type="caution">
    <text evidence="2">The sequence shown here is derived from an EMBL/GenBank/DDBJ whole genome shotgun (WGS) entry which is preliminary data.</text>
</comment>
<sequence>MARRRWGQSRPRAAPAAAPASLPRCTPEDQVRRLVCGLCGREAKGFGYVHGLRFGEFPHHRFCSMACCEAGGALARRSNGVIDKTPMESRAIKDARRPLAEVLRELGLLAPFHDRSATEIDLIIEACVDGFQASMRRQAAERDPLDDPIPF</sequence>
<evidence type="ECO:0000256" key="1">
    <source>
        <dbReference type="SAM" id="MobiDB-lite"/>
    </source>
</evidence>
<dbReference type="EMBL" id="JACIJE010000016">
    <property type="protein sequence ID" value="MBB5691710.1"/>
    <property type="molecule type" value="Genomic_DNA"/>
</dbReference>
<protein>
    <submittedName>
        <fullName evidence="2">Uncharacterized protein</fullName>
    </submittedName>
</protein>
<keyword evidence="3" id="KW-1185">Reference proteome</keyword>
<feature type="region of interest" description="Disordered" evidence="1">
    <location>
        <begin position="1"/>
        <end position="23"/>
    </location>
</feature>
<accession>A0A840XWZ3</accession>
<dbReference type="RefSeq" id="WP_246420363.1">
    <property type="nucleotide sequence ID" value="NZ_JAAEDJ010000054.1"/>
</dbReference>
<evidence type="ECO:0000313" key="3">
    <source>
        <dbReference type="Proteomes" id="UP000562254"/>
    </source>
</evidence>
<organism evidence="2 3">
    <name type="scientific">Neoroseomonas alkaliterrae</name>
    <dbReference type="NCBI Taxonomy" id="1452450"/>
    <lineage>
        <taxon>Bacteria</taxon>
        <taxon>Pseudomonadati</taxon>
        <taxon>Pseudomonadota</taxon>
        <taxon>Alphaproteobacteria</taxon>
        <taxon>Acetobacterales</taxon>
        <taxon>Acetobacteraceae</taxon>
        <taxon>Neoroseomonas</taxon>
    </lineage>
</organism>
<feature type="compositionally biased region" description="Low complexity" evidence="1">
    <location>
        <begin position="10"/>
        <end position="20"/>
    </location>
</feature>